<gene>
    <name evidence="8" type="ORF">JOC73_003065</name>
</gene>
<dbReference type="RefSeq" id="WP_204404687.1">
    <property type="nucleotide sequence ID" value="NZ_JAFBEE010000050.1"/>
</dbReference>
<dbReference type="PANTHER" id="PTHR30405">
    <property type="entry name" value="TRANSPOSASE"/>
    <property type="match status" value="1"/>
</dbReference>
<accession>A0ABS2NU39</accession>
<protein>
    <submittedName>
        <fullName evidence="8">IS605 OrfB family transposase</fullName>
    </submittedName>
</protein>
<evidence type="ECO:0000256" key="5">
    <source>
        <dbReference type="ARBA" id="ARBA00023172"/>
    </source>
</evidence>
<evidence type="ECO:0000256" key="3">
    <source>
        <dbReference type="ARBA" id="ARBA00022578"/>
    </source>
</evidence>
<organism evidence="8 9">
    <name type="scientific">Alkaliphilus hydrothermalis</name>
    <dbReference type="NCBI Taxonomy" id="1482730"/>
    <lineage>
        <taxon>Bacteria</taxon>
        <taxon>Bacillati</taxon>
        <taxon>Bacillota</taxon>
        <taxon>Clostridia</taxon>
        <taxon>Peptostreptococcales</taxon>
        <taxon>Natronincolaceae</taxon>
        <taxon>Alkaliphilus</taxon>
    </lineage>
</organism>
<keyword evidence="9" id="KW-1185">Reference proteome</keyword>
<keyword evidence="3" id="KW-0815">Transposition</keyword>
<dbReference type="NCBIfam" id="NF040570">
    <property type="entry name" value="guided_TnpB"/>
    <property type="match status" value="1"/>
</dbReference>
<comment type="caution">
    <text evidence="8">The sequence shown here is derived from an EMBL/GenBank/DDBJ whole genome shotgun (WGS) entry which is preliminary data.</text>
</comment>
<dbReference type="Pfam" id="PF01385">
    <property type="entry name" value="OrfB_IS605"/>
    <property type="match status" value="1"/>
</dbReference>
<evidence type="ECO:0000313" key="9">
    <source>
        <dbReference type="Proteomes" id="UP001314796"/>
    </source>
</evidence>
<proteinExistence type="inferred from homology"/>
<dbReference type="InterPro" id="IPR010095">
    <property type="entry name" value="Cas12f1-like_TNB"/>
</dbReference>
<dbReference type="NCBIfam" id="TIGR01766">
    <property type="entry name" value="IS200/IS605 family accessory protein TnpB-like domain"/>
    <property type="match status" value="1"/>
</dbReference>
<dbReference type="InterPro" id="IPR001959">
    <property type="entry name" value="Transposase"/>
</dbReference>
<keyword evidence="5" id="KW-0233">DNA recombination</keyword>
<evidence type="ECO:0000313" key="8">
    <source>
        <dbReference type="EMBL" id="MBM7616462.1"/>
    </source>
</evidence>
<comment type="similarity">
    <text evidence="1">In the C-terminal section; belongs to the transposase 35 family.</text>
</comment>
<name>A0ABS2NU39_9FIRM</name>
<feature type="domain" description="Probable transposase IS891/IS1136/IS1341" evidence="6">
    <location>
        <begin position="163"/>
        <end position="271"/>
    </location>
</feature>
<evidence type="ECO:0000259" key="7">
    <source>
        <dbReference type="Pfam" id="PF07282"/>
    </source>
</evidence>
<sequence>MQITVKFKINLTKEQVQLVEAISKEYIYTVNSIVSSILQSEERIKLSSKNVLANMPSAVKNQAIRDAKSICAKYKKAVKTNSKLSTNKQKAISVPTLRKPVCIWNNQNYSFKDGILSFPVVVEGKSRRIQTKTIMTDYQLKQLEGHLGALRITKKGTKYMAQISVEKQSPVAKGDVVMGVDLGLKVPAVAVTELGKIKFFGNGRENKYIKRKYRTKRKKLGKAKKLKAIKNLDDKEQRWMKDKDHKISRQIINFAVKNNVSVIRLEKLTNIRNTARTSRKNEKNLHTWSFYRLSQFIEYKAHLEGIVVEYVDPKYTSQICPNCGTQNKAKDRKYNCFCGYHTHRDRVGAINIMNAPVIDGNSLSA</sequence>
<dbReference type="InterPro" id="IPR051399">
    <property type="entry name" value="RNA-guided_DNA_endo/Transpos"/>
</dbReference>
<dbReference type="Pfam" id="PF07282">
    <property type="entry name" value="Cas12f1-like_TNB"/>
    <property type="match status" value="1"/>
</dbReference>
<evidence type="ECO:0000256" key="1">
    <source>
        <dbReference type="ARBA" id="ARBA00008761"/>
    </source>
</evidence>
<evidence type="ECO:0000256" key="4">
    <source>
        <dbReference type="ARBA" id="ARBA00023125"/>
    </source>
</evidence>
<comment type="similarity">
    <text evidence="2">In the N-terminal section; belongs to the transposase 2 family.</text>
</comment>
<evidence type="ECO:0000256" key="2">
    <source>
        <dbReference type="ARBA" id="ARBA00011044"/>
    </source>
</evidence>
<dbReference type="Proteomes" id="UP001314796">
    <property type="component" value="Unassembled WGS sequence"/>
</dbReference>
<reference evidence="8 9" key="1">
    <citation type="submission" date="2021-01" db="EMBL/GenBank/DDBJ databases">
        <title>Genomic Encyclopedia of Type Strains, Phase IV (KMG-IV): sequencing the most valuable type-strain genomes for metagenomic binning, comparative biology and taxonomic classification.</title>
        <authorList>
            <person name="Goeker M."/>
        </authorList>
    </citation>
    <scope>NUCLEOTIDE SEQUENCE [LARGE SCALE GENOMIC DNA]</scope>
    <source>
        <strain evidence="8 9">DSM 25890</strain>
    </source>
</reference>
<evidence type="ECO:0000259" key="6">
    <source>
        <dbReference type="Pfam" id="PF01385"/>
    </source>
</evidence>
<dbReference type="PANTHER" id="PTHR30405:SF11">
    <property type="entry name" value="RNA-GUIDED DNA ENDONUCLEASE RV2885C-RELATED"/>
    <property type="match status" value="1"/>
</dbReference>
<dbReference type="EMBL" id="JAFBEE010000050">
    <property type="protein sequence ID" value="MBM7616462.1"/>
    <property type="molecule type" value="Genomic_DNA"/>
</dbReference>
<keyword evidence="4" id="KW-0238">DNA-binding</keyword>
<feature type="domain" description="Cas12f1-like TNB" evidence="7">
    <location>
        <begin position="290"/>
        <end position="352"/>
    </location>
</feature>